<organism evidence="2">
    <name type="scientific">Laccaria bicolor (strain S238N-H82 / ATCC MYA-4686)</name>
    <name type="common">Bicoloured deceiver</name>
    <name type="synonym">Laccaria laccata var. bicolor</name>
    <dbReference type="NCBI Taxonomy" id="486041"/>
    <lineage>
        <taxon>Eukaryota</taxon>
        <taxon>Fungi</taxon>
        <taxon>Dikarya</taxon>
        <taxon>Basidiomycota</taxon>
        <taxon>Agaricomycotina</taxon>
        <taxon>Agaricomycetes</taxon>
        <taxon>Agaricomycetidae</taxon>
        <taxon>Agaricales</taxon>
        <taxon>Agaricineae</taxon>
        <taxon>Hydnangiaceae</taxon>
        <taxon>Laccaria</taxon>
    </lineage>
</organism>
<keyword evidence="2" id="KW-1185">Reference proteome</keyword>
<dbReference type="RefSeq" id="XP_001889161.1">
    <property type="nucleotide sequence ID" value="XM_001889126.1"/>
</dbReference>
<dbReference type="KEGG" id="lbc:LACBIDRAFT_314669"/>
<sequence length="177" mass="20037">MATYWPQWLTQPFVSANQPQFAHDVSAYYNPYTRLLYRLFNGTLEVKPPGSFILDSKRKEADDHMRDHFRTLCNSVITPRLHGISAFGTRLAFYEYVSATTRVTPPGIAPDPEYINDMAPAERWTHDLLDLSGAAQILEVVRDVLTMCEDGEQLKLVISVSIELMPIAYALIQASTL</sequence>
<dbReference type="Proteomes" id="UP000001194">
    <property type="component" value="Unassembled WGS sequence"/>
</dbReference>
<dbReference type="OrthoDB" id="3254408at2759"/>
<name>B0DYZ5_LACBS</name>
<accession>B0DYZ5</accession>
<evidence type="ECO:0000313" key="1">
    <source>
        <dbReference type="EMBL" id="EDR00104.1"/>
    </source>
</evidence>
<dbReference type="AlphaFoldDB" id="B0DYZ5"/>
<evidence type="ECO:0000313" key="2">
    <source>
        <dbReference type="Proteomes" id="UP000001194"/>
    </source>
</evidence>
<dbReference type="EMBL" id="DS547153">
    <property type="protein sequence ID" value="EDR00104.1"/>
    <property type="molecule type" value="Genomic_DNA"/>
</dbReference>
<reference evidence="1 2" key="1">
    <citation type="journal article" date="2008" name="Nature">
        <title>The genome of Laccaria bicolor provides insights into mycorrhizal symbiosis.</title>
        <authorList>
            <person name="Martin F."/>
            <person name="Aerts A."/>
            <person name="Ahren D."/>
            <person name="Brun A."/>
            <person name="Danchin E.G.J."/>
            <person name="Duchaussoy F."/>
            <person name="Gibon J."/>
            <person name="Kohler A."/>
            <person name="Lindquist E."/>
            <person name="Pereda V."/>
            <person name="Salamov A."/>
            <person name="Shapiro H.J."/>
            <person name="Wuyts J."/>
            <person name="Blaudez D."/>
            <person name="Buee M."/>
            <person name="Brokstein P."/>
            <person name="Canbaeck B."/>
            <person name="Cohen D."/>
            <person name="Courty P.E."/>
            <person name="Coutinho P.M."/>
            <person name="Delaruelle C."/>
            <person name="Detter J.C."/>
            <person name="Deveau A."/>
            <person name="DiFazio S."/>
            <person name="Duplessis S."/>
            <person name="Fraissinet-Tachet L."/>
            <person name="Lucic E."/>
            <person name="Frey-Klett P."/>
            <person name="Fourrey C."/>
            <person name="Feussner I."/>
            <person name="Gay G."/>
            <person name="Grimwood J."/>
            <person name="Hoegger P.J."/>
            <person name="Jain P."/>
            <person name="Kilaru S."/>
            <person name="Labbe J."/>
            <person name="Lin Y.C."/>
            <person name="Legue V."/>
            <person name="Le Tacon F."/>
            <person name="Marmeisse R."/>
            <person name="Melayah D."/>
            <person name="Montanini B."/>
            <person name="Muratet M."/>
            <person name="Nehls U."/>
            <person name="Niculita-Hirzel H."/>
            <person name="Oudot-Le Secq M.P."/>
            <person name="Peter M."/>
            <person name="Quesneville H."/>
            <person name="Rajashekar B."/>
            <person name="Reich M."/>
            <person name="Rouhier N."/>
            <person name="Schmutz J."/>
            <person name="Yin T."/>
            <person name="Chalot M."/>
            <person name="Henrissat B."/>
            <person name="Kuees U."/>
            <person name="Lucas S."/>
            <person name="Van de Peer Y."/>
            <person name="Podila G.K."/>
            <person name="Polle A."/>
            <person name="Pukkila P.J."/>
            <person name="Richardson P.M."/>
            <person name="Rouze P."/>
            <person name="Sanders I.R."/>
            <person name="Stajich J.E."/>
            <person name="Tunlid A."/>
            <person name="Tuskan G."/>
            <person name="Grigoriev I.V."/>
        </authorList>
    </citation>
    <scope>NUCLEOTIDE SEQUENCE [LARGE SCALE GENOMIC DNA]</scope>
    <source>
        <strain evidence="2">S238N-H82 / ATCC MYA-4686</strain>
    </source>
</reference>
<dbReference type="InParanoid" id="B0DYZ5"/>
<gene>
    <name evidence="1" type="ORF">LACBIDRAFT_314669</name>
</gene>
<dbReference type="HOGENOM" id="CLU_085786_3_1_1"/>
<protein>
    <submittedName>
        <fullName evidence="1">Predicted protein</fullName>
    </submittedName>
</protein>
<dbReference type="GeneID" id="6084863"/>
<proteinExistence type="predicted"/>
<dbReference type="STRING" id="486041.B0DYZ5"/>